<gene>
    <name evidence="5" type="ORF">K7C98_03800</name>
</gene>
<dbReference type="InterPro" id="IPR017871">
    <property type="entry name" value="ABC_transporter-like_CS"/>
</dbReference>
<dbReference type="InterPro" id="IPR050093">
    <property type="entry name" value="ABC_SmlMolc_Importer"/>
</dbReference>
<dbReference type="InterPro" id="IPR027417">
    <property type="entry name" value="P-loop_NTPase"/>
</dbReference>
<dbReference type="Proteomes" id="UP001139031">
    <property type="component" value="Unassembled WGS sequence"/>
</dbReference>
<feature type="domain" description="ABC transporter" evidence="4">
    <location>
        <begin position="7"/>
        <end position="241"/>
    </location>
</feature>
<keyword evidence="2" id="KW-0547">Nucleotide-binding</keyword>
<dbReference type="InterPro" id="IPR003593">
    <property type="entry name" value="AAA+_ATPase"/>
</dbReference>
<keyword evidence="3 5" id="KW-0067">ATP-binding</keyword>
<evidence type="ECO:0000313" key="6">
    <source>
        <dbReference type="Proteomes" id="UP001139031"/>
    </source>
</evidence>
<comment type="caution">
    <text evidence="5">The sequence shown here is derived from an EMBL/GenBank/DDBJ whole genome shotgun (WGS) entry which is preliminary data.</text>
</comment>
<evidence type="ECO:0000256" key="2">
    <source>
        <dbReference type="ARBA" id="ARBA00022741"/>
    </source>
</evidence>
<dbReference type="SMART" id="SM00382">
    <property type="entry name" value="AAA"/>
    <property type="match status" value="1"/>
</dbReference>
<reference evidence="5" key="1">
    <citation type="submission" date="2021-08" db="EMBL/GenBank/DDBJ databases">
        <authorList>
            <person name="Stevens D.C."/>
        </authorList>
    </citation>
    <scope>NUCLEOTIDE SEQUENCE</scope>
    <source>
        <strain evidence="5">DSM 53165</strain>
    </source>
</reference>
<evidence type="ECO:0000313" key="5">
    <source>
        <dbReference type="EMBL" id="MBZ5708367.1"/>
    </source>
</evidence>
<dbReference type="PROSITE" id="PS00211">
    <property type="entry name" value="ABC_TRANSPORTER_1"/>
    <property type="match status" value="1"/>
</dbReference>
<dbReference type="InterPro" id="IPR003439">
    <property type="entry name" value="ABC_transporter-like_ATP-bd"/>
</dbReference>
<keyword evidence="6" id="KW-1185">Reference proteome</keyword>
<organism evidence="5 6">
    <name type="scientific">Nannocystis pusilla</name>
    <dbReference type="NCBI Taxonomy" id="889268"/>
    <lineage>
        <taxon>Bacteria</taxon>
        <taxon>Pseudomonadati</taxon>
        <taxon>Myxococcota</taxon>
        <taxon>Polyangia</taxon>
        <taxon>Nannocystales</taxon>
        <taxon>Nannocystaceae</taxon>
        <taxon>Nannocystis</taxon>
    </lineage>
</organism>
<keyword evidence="1" id="KW-0813">Transport</keyword>
<dbReference type="Pfam" id="PF00005">
    <property type="entry name" value="ABC_tran"/>
    <property type="match status" value="1"/>
</dbReference>
<evidence type="ECO:0000256" key="3">
    <source>
        <dbReference type="ARBA" id="ARBA00022840"/>
    </source>
</evidence>
<dbReference type="Gene3D" id="3.40.50.300">
    <property type="entry name" value="P-loop containing nucleotide triphosphate hydrolases"/>
    <property type="match status" value="1"/>
</dbReference>
<evidence type="ECO:0000259" key="4">
    <source>
        <dbReference type="PROSITE" id="PS50893"/>
    </source>
</evidence>
<dbReference type="PANTHER" id="PTHR42781:SF4">
    <property type="entry name" value="SPERMIDINE_PUTRESCINE IMPORT ATP-BINDING PROTEIN POTA"/>
    <property type="match status" value="1"/>
</dbReference>
<proteinExistence type="predicted"/>
<accession>A0ABS7TJH1</accession>
<dbReference type="GO" id="GO:0005524">
    <property type="term" value="F:ATP binding"/>
    <property type="evidence" value="ECO:0007669"/>
    <property type="project" value="UniProtKB-KW"/>
</dbReference>
<dbReference type="PROSITE" id="PS50893">
    <property type="entry name" value="ABC_TRANSPORTER_2"/>
    <property type="match status" value="1"/>
</dbReference>
<protein>
    <submittedName>
        <fullName evidence="5">ATP-binding cassette domain-containing protein</fullName>
    </submittedName>
</protein>
<sequence length="259" mass="27808">MTARSMIALERVRKVHGEVVAIDEVSLAVAEGELLVLLGGSGSGKTTALKTINRLVEPTSGRVSLAGEDVRSMPAPLLRRRVGYVFQRLGLFPHMTVAENIGVTPALLGWPRARIEARVDELLELVELEPASFRGRSPAALSGGQAQRVAVARALAAEPRVMLLDEPFGALDSRTRARLQAALAKIHRRLGLTIVFVTHDVVEALLLGDRIAVMRAGRIIQVGRGRELAQAPADDEVRALLTEPLEQAAAARARLAEGP</sequence>
<dbReference type="RefSeq" id="WP_224190117.1">
    <property type="nucleotide sequence ID" value="NZ_JAIRAU010000001.1"/>
</dbReference>
<dbReference type="PANTHER" id="PTHR42781">
    <property type="entry name" value="SPERMIDINE/PUTRESCINE IMPORT ATP-BINDING PROTEIN POTA"/>
    <property type="match status" value="1"/>
</dbReference>
<evidence type="ECO:0000256" key="1">
    <source>
        <dbReference type="ARBA" id="ARBA00022448"/>
    </source>
</evidence>
<dbReference type="EMBL" id="JAIRAU010000001">
    <property type="protein sequence ID" value="MBZ5708367.1"/>
    <property type="molecule type" value="Genomic_DNA"/>
</dbReference>
<dbReference type="SUPFAM" id="SSF52540">
    <property type="entry name" value="P-loop containing nucleoside triphosphate hydrolases"/>
    <property type="match status" value="1"/>
</dbReference>
<name>A0ABS7TJH1_9BACT</name>